<keyword evidence="1" id="KW-0812">Transmembrane</keyword>
<dbReference type="EMBL" id="GBXM01027746">
    <property type="protein sequence ID" value="JAH80831.1"/>
    <property type="molecule type" value="Transcribed_RNA"/>
</dbReference>
<evidence type="ECO:0000313" key="2">
    <source>
        <dbReference type="EMBL" id="JAH80831.1"/>
    </source>
</evidence>
<protein>
    <submittedName>
        <fullName evidence="2">Uncharacterized protein</fullName>
    </submittedName>
</protein>
<feature type="transmembrane region" description="Helical" evidence="1">
    <location>
        <begin position="16"/>
        <end position="35"/>
    </location>
</feature>
<reference evidence="2" key="1">
    <citation type="submission" date="2014-11" db="EMBL/GenBank/DDBJ databases">
        <authorList>
            <person name="Amaro Gonzalez C."/>
        </authorList>
    </citation>
    <scope>NUCLEOTIDE SEQUENCE</scope>
</reference>
<accession>A0A0E9VS01</accession>
<evidence type="ECO:0000256" key="1">
    <source>
        <dbReference type="SAM" id="Phobius"/>
    </source>
</evidence>
<sequence>MHGVTRDSGHRYQGKARWMFVNIKACLIPAALLSLEFS</sequence>
<name>A0A0E9VS01_ANGAN</name>
<reference evidence="2" key="2">
    <citation type="journal article" date="2015" name="Fish Shellfish Immunol.">
        <title>Early steps in the European eel (Anguilla anguilla)-Vibrio vulnificus interaction in the gills: Role of the RtxA13 toxin.</title>
        <authorList>
            <person name="Callol A."/>
            <person name="Pajuelo D."/>
            <person name="Ebbesson L."/>
            <person name="Teles M."/>
            <person name="MacKenzie S."/>
            <person name="Amaro C."/>
        </authorList>
    </citation>
    <scope>NUCLEOTIDE SEQUENCE</scope>
</reference>
<organism evidence="2">
    <name type="scientific">Anguilla anguilla</name>
    <name type="common">European freshwater eel</name>
    <name type="synonym">Muraena anguilla</name>
    <dbReference type="NCBI Taxonomy" id="7936"/>
    <lineage>
        <taxon>Eukaryota</taxon>
        <taxon>Metazoa</taxon>
        <taxon>Chordata</taxon>
        <taxon>Craniata</taxon>
        <taxon>Vertebrata</taxon>
        <taxon>Euteleostomi</taxon>
        <taxon>Actinopterygii</taxon>
        <taxon>Neopterygii</taxon>
        <taxon>Teleostei</taxon>
        <taxon>Anguilliformes</taxon>
        <taxon>Anguillidae</taxon>
        <taxon>Anguilla</taxon>
    </lineage>
</organism>
<proteinExistence type="predicted"/>
<dbReference type="AlphaFoldDB" id="A0A0E9VS01"/>
<keyword evidence="1" id="KW-1133">Transmembrane helix</keyword>
<keyword evidence="1" id="KW-0472">Membrane</keyword>